<sequence>MWLTPVISPPHPSQVPTLSPFALQMLTCLREETSHQAEPKPRCNYRARPIVARDFPKSYLPNNTVQQRHEQELLTADDIFEDQFDENKNEVMNWEINVPNYSSSNLNNNTTKEISMYDFRNTMNNKDICSFHSKNQQPLNSKDVVFQNISQNQAYLNDSLFNIMPHSEATEMNKQTDYFDKLSPVMEFDDFKIYSLPHKTEKTTKTGNIIFEGTVDTNEKYDKKTFGHFETVQKNKNVKSWNQNPSFHGNIYSSFKPQKPLNTINFKEVKVKRLQNEKIFHQKLLNIEPSDQHFSLTITPSTQKFKKKLAQYKVANKNQNRITDFFKCKETADISSQITIGKIGNCGRKGFEVCNDIKKEETHEYSIRNGSVHLAHDKNYDLLKNPVEFVEKVNENYILNETHKNIVQKDTIIEFNQGLGYTENDKGNVIEDCNTQFTELSDCFFVKTQDFRQSTSHKSGTGSKLECYHKPKSGDKREIDCNCEVSYENVEVYKRDQSEKEVNPTQKKETLHSSHISDDVDINYSLSLKKLCQVLDSQKHKPNSKEQEEVVYKGKHDKLKSVNIQNMTKETTLPVNDHSHQNLFNEENSFEVESLKVFKPQLKNSCRNKYQCSDTFDIYTPLSGQNNLLNTADISFAITQAKTQTINELKTAIQDTQTSNSNFTDQTRSHEIEFENHKIRKTSIKKSVEVNDGIQERKVVTNIDPLKQPSLSNYQKFLTPTVEGQNVQCSISTNTESQTDAFNKPPVKQNIVSNWMKFQKSTNKVERHGRNSIKTESDQFHSFKKPKFLPKRSTLTKNAQQVQFKQDDQNYKSRVMKNGWLYTSSDEKSSHLGFKKMIQTSLVKVQETKRPINEQQMPKKITHFIAPIKASHSTSQKIKLKNYTITILDEISAKEILQKFESDKLNKMLITVTFKEGYTLLNKPLEPLRNTGCLPSGVMFQAFWFQGSTNYYYLNLVNPTSSLLPVVHKFLTTPVTVVCFEVQAVYMLLMDVFHTQDTTGWMAFDPLVGCWLLDPDNPVTNFAEVLK</sequence>
<reference evidence="1" key="1">
    <citation type="submission" date="2015-11" db="EMBL/GenBank/DDBJ databases">
        <title>De novo transcriptome assembly of four potential Pierce s Disease insect vectors from Arizona vineyards.</title>
        <authorList>
            <person name="Tassone E.E."/>
        </authorList>
    </citation>
    <scope>NUCLEOTIDE SEQUENCE</scope>
</reference>
<dbReference type="EMBL" id="GECZ01023281">
    <property type="protein sequence ID" value="JAS46488.1"/>
    <property type="molecule type" value="Transcribed_RNA"/>
</dbReference>
<proteinExistence type="predicted"/>
<organism evidence="1">
    <name type="scientific">Cuerna arida</name>
    <dbReference type="NCBI Taxonomy" id="1464854"/>
    <lineage>
        <taxon>Eukaryota</taxon>
        <taxon>Metazoa</taxon>
        <taxon>Ecdysozoa</taxon>
        <taxon>Arthropoda</taxon>
        <taxon>Hexapoda</taxon>
        <taxon>Insecta</taxon>
        <taxon>Pterygota</taxon>
        <taxon>Neoptera</taxon>
        <taxon>Paraneoptera</taxon>
        <taxon>Hemiptera</taxon>
        <taxon>Auchenorrhyncha</taxon>
        <taxon>Membracoidea</taxon>
        <taxon>Cicadellidae</taxon>
        <taxon>Cicadellinae</taxon>
        <taxon>Proconiini</taxon>
        <taxon>Cuerna</taxon>
    </lineage>
</organism>
<evidence type="ECO:0000313" key="1">
    <source>
        <dbReference type="EMBL" id="JAS44022.1"/>
    </source>
</evidence>
<dbReference type="AlphaFoldDB" id="A0A1B6F194"/>
<dbReference type="EMBL" id="GECZ01025747">
    <property type="protein sequence ID" value="JAS44022.1"/>
    <property type="molecule type" value="Transcribed_RNA"/>
</dbReference>
<name>A0A1B6F194_9HEMI</name>
<gene>
    <name evidence="1" type="ORF">g.5447</name>
    <name evidence="2" type="ORF">g.5448</name>
</gene>
<evidence type="ECO:0000313" key="2">
    <source>
        <dbReference type="EMBL" id="JAS46488.1"/>
    </source>
</evidence>
<protein>
    <submittedName>
        <fullName evidence="1">Uncharacterized protein</fullName>
    </submittedName>
</protein>
<accession>A0A1B6F194</accession>
<feature type="non-terminal residue" evidence="1">
    <location>
        <position position="1027"/>
    </location>
</feature>